<dbReference type="Pfam" id="PF04502">
    <property type="entry name" value="Saf4_Yju2"/>
    <property type="match status" value="1"/>
</dbReference>
<dbReference type="GO" id="GO:0000398">
    <property type="term" value="P:mRNA splicing, via spliceosome"/>
    <property type="evidence" value="ECO:0007669"/>
    <property type="project" value="InterPro"/>
</dbReference>
<comment type="caution">
    <text evidence="1">The sequence shown here is derived from an EMBL/GenBank/DDBJ whole genome shotgun (WGS) entry which is preliminary data.</text>
</comment>
<dbReference type="GO" id="GO:0071006">
    <property type="term" value="C:U2-type catalytic step 1 spliceosome"/>
    <property type="evidence" value="ECO:0007669"/>
    <property type="project" value="TreeGrafter"/>
</dbReference>
<dbReference type="PANTHER" id="PTHR12111">
    <property type="entry name" value="SPLICING FACTOR YJU2"/>
    <property type="match status" value="1"/>
</dbReference>
<proteinExistence type="predicted"/>
<organism evidence="1 2">
    <name type="scientific">Anisodus tanguticus</name>
    <dbReference type="NCBI Taxonomy" id="243964"/>
    <lineage>
        <taxon>Eukaryota</taxon>
        <taxon>Viridiplantae</taxon>
        <taxon>Streptophyta</taxon>
        <taxon>Embryophyta</taxon>
        <taxon>Tracheophyta</taxon>
        <taxon>Spermatophyta</taxon>
        <taxon>Magnoliopsida</taxon>
        <taxon>eudicotyledons</taxon>
        <taxon>Gunneridae</taxon>
        <taxon>Pentapetalae</taxon>
        <taxon>asterids</taxon>
        <taxon>lamiids</taxon>
        <taxon>Solanales</taxon>
        <taxon>Solanaceae</taxon>
        <taxon>Solanoideae</taxon>
        <taxon>Hyoscyameae</taxon>
        <taxon>Anisodus</taxon>
    </lineage>
</organism>
<dbReference type="EMBL" id="JAVYJV010000008">
    <property type="protein sequence ID" value="KAK4364846.1"/>
    <property type="molecule type" value="Genomic_DNA"/>
</dbReference>
<reference evidence="1" key="1">
    <citation type="submission" date="2023-12" db="EMBL/GenBank/DDBJ databases">
        <title>Genome assembly of Anisodus tanguticus.</title>
        <authorList>
            <person name="Wang Y.-J."/>
        </authorList>
    </citation>
    <scope>NUCLEOTIDE SEQUENCE</scope>
    <source>
        <strain evidence="1">KB-2021</strain>
        <tissue evidence="1">Leaf</tissue>
    </source>
</reference>
<dbReference type="AlphaFoldDB" id="A0AAE1S7Q7"/>
<sequence>MKVRSLCYLRQLRRGYSGFISNAASALYKTDPNADEMGDSMKSLENKTSDSKRQIDIDVNLDELKSKKARQATVGVESTAPPEWLRRLDDKKTEELEDEALVKALFFRGSSYPIVKRIHDNDDAIVIKISENKSLKRSKFFEEKATDLLAELASHITEI</sequence>
<name>A0AAE1S7Q7_9SOLA</name>
<keyword evidence="2" id="KW-1185">Reference proteome</keyword>
<dbReference type="Proteomes" id="UP001291623">
    <property type="component" value="Unassembled WGS sequence"/>
</dbReference>
<accession>A0AAE1S7Q7</accession>
<protein>
    <submittedName>
        <fullName evidence="1">Uncharacterized protein</fullName>
    </submittedName>
</protein>
<evidence type="ECO:0000313" key="1">
    <source>
        <dbReference type="EMBL" id="KAK4364846.1"/>
    </source>
</evidence>
<dbReference type="InterPro" id="IPR007590">
    <property type="entry name" value="Saf4/Yju2"/>
</dbReference>
<dbReference type="PANTHER" id="PTHR12111:SF1">
    <property type="entry name" value="SPLICING FACTOR YJU2"/>
    <property type="match status" value="1"/>
</dbReference>
<evidence type="ECO:0000313" key="2">
    <source>
        <dbReference type="Proteomes" id="UP001291623"/>
    </source>
</evidence>
<gene>
    <name evidence="1" type="ORF">RND71_016204</name>
</gene>